<dbReference type="Proteomes" id="UP000012062">
    <property type="component" value="Unassembled WGS sequence"/>
</dbReference>
<name>M5EZS2_9HYPH</name>
<organism evidence="2 3">
    <name type="scientific">Mesorhizobium metallidurans STM 2683</name>
    <dbReference type="NCBI Taxonomy" id="1297569"/>
    <lineage>
        <taxon>Bacteria</taxon>
        <taxon>Pseudomonadati</taxon>
        <taxon>Pseudomonadota</taxon>
        <taxon>Alphaproteobacteria</taxon>
        <taxon>Hyphomicrobiales</taxon>
        <taxon>Phyllobacteriaceae</taxon>
        <taxon>Mesorhizobium</taxon>
    </lineage>
</organism>
<protein>
    <submittedName>
        <fullName evidence="2">Uncharacterized protein</fullName>
    </submittedName>
</protein>
<evidence type="ECO:0000313" key="3">
    <source>
        <dbReference type="Proteomes" id="UP000012062"/>
    </source>
</evidence>
<dbReference type="AlphaFoldDB" id="M5EZS2"/>
<dbReference type="EMBL" id="CAUM01000174">
    <property type="protein sequence ID" value="CCV09410.1"/>
    <property type="molecule type" value="Genomic_DNA"/>
</dbReference>
<feature type="region of interest" description="Disordered" evidence="1">
    <location>
        <begin position="81"/>
        <end position="100"/>
    </location>
</feature>
<accession>M5EZS2</accession>
<dbReference type="STRING" id="1297569.MESS2_p110009"/>
<sequence length="100" mass="10887">MGTIATLAERAMAKAGSAIDRVVPSNPDKAERLGEKIKGIVGQKIFDKIESFADAADEERYNRRIQKEKDPVVRAGMISAALGQSPRQFTRDDRSGGRGL</sequence>
<feature type="compositionally biased region" description="Basic and acidic residues" evidence="1">
    <location>
        <begin position="89"/>
        <end position="100"/>
    </location>
</feature>
<reference evidence="2 3" key="1">
    <citation type="submission" date="2013-02" db="EMBL/GenBank/DDBJ databases">
        <authorList>
            <person name="Genoscope - CEA"/>
        </authorList>
    </citation>
    <scope>NUCLEOTIDE SEQUENCE [LARGE SCALE GENOMIC DNA]</scope>
    <source>
        <strain evidence="2 3">STM 2683</strain>
    </source>
</reference>
<evidence type="ECO:0000313" key="2">
    <source>
        <dbReference type="EMBL" id="CCV09410.1"/>
    </source>
</evidence>
<keyword evidence="3" id="KW-1185">Reference proteome</keyword>
<comment type="caution">
    <text evidence="2">The sequence shown here is derived from an EMBL/GenBank/DDBJ whole genome shotgun (WGS) entry which is preliminary data.</text>
</comment>
<dbReference type="OrthoDB" id="307788at2"/>
<dbReference type="RefSeq" id="WP_008878262.1">
    <property type="nucleotide sequence ID" value="NZ_CAUM01000174.1"/>
</dbReference>
<gene>
    <name evidence="2" type="ORF">MESS2_p110009</name>
</gene>
<proteinExistence type="predicted"/>
<evidence type="ECO:0000256" key="1">
    <source>
        <dbReference type="SAM" id="MobiDB-lite"/>
    </source>
</evidence>